<evidence type="ECO:0000313" key="2">
    <source>
        <dbReference type="Proteomes" id="UP000479710"/>
    </source>
</evidence>
<reference evidence="1 2" key="1">
    <citation type="submission" date="2019-11" db="EMBL/GenBank/DDBJ databases">
        <title>Whole genome sequence of Oryza granulata.</title>
        <authorList>
            <person name="Li W."/>
        </authorList>
    </citation>
    <scope>NUCLEOTIDE SEQUENCE [LARGE SCALE GENOMIC DNA]</scope>
    <source>
        <strain evidence="2">cv. Menghai</strain>
        <tissue evidence="1">Leaf</tissue>
    </source>
</reference>
<feature type="non-terminal residue" evidence="1">
    <location>
        <position position="83"/>
    </location>
</feature>
<dbReference type="Proteomes" id="UP000479710">
    <property type="component" value="Unassembled WGS sequence"/>
</dbReference>
<keyword evidence="2" id="KW-1185">Reference proteome</keyword>
<dbReference type="AlphaFoldDB" id="A0A6G1E618"/>
<comment type="caution">
    <text evidence="1">The sequence shown here is derived from an EMBL/GenBank/DDBJ whole genome shotgun (WGS) entry which is preliminary data.</text>
</comment>
<gene>
    <name evidence="1" type="ORF">E2562_033468</name>
</gene>
<accession>A0A6G1E618</accession>
<proteinExistence type="predicted"/>
<feature type="non-terminal residue" evidence="1">
    <location>
        <position position="1"/>
    </location>
</feature>
<evidence type="ECO:0000313" key="1">
    <source>
        <dbReference type="EMBL" id="KAF0920167.1"/>
    </source>
</evidence>
<protein>
    <submittedName>
        <fullName evidence="1">Uncharacterized protein</fullName>
    </submittedName>
</protein>
<name>A0A6G1E618_9ORYZ</name>
<organism evidence="1 2">
    <name type="scientific">Oryza meyeriana var. granulata</name>
    <dbReference type="NCBI Taxonomy" id="110450"/>
    <lineage>
        <taxon>Eukaryota</taxon>
        <taxon>Viridiplantae</taxon>
        <taxon>Streptophyta</taxon>
        <taxon>Embryophyta</taxon>
        <taxon>Tracheophyta</taxon>
        <taxon>Spermatophyta</taxon>
        <taxon>Magnoliopsida</taxon>
        <taxon>Liliopsida</taxon>
        <taxon>Poales</taxon>
        <taxon>Poaceae</taxon>
        <taxon>BOP clade</taxon>
        <taxon>Oryzoideae</taxon>
        <taxon>Oryzeae</taxon>
        <taxon>Oryzinae</taxon>
        <taxon>Oryza</taxon>
        <taxon>Oryza meyeriana</taxon>
    </lineage>
</organism>
<sequence>AFVDESKLTVSTWKGSCFFDNTKGAFMRQWSLWYDTSIRHSVPSSEEGRRWCRLSRQMVARVRLRTGFGELEVSAQAGGGDGV</sequence>
<dbReference type="EMBL" id="SPHZ02000005">
    <property type="protein sequence ID" value="KAF0920167.1"/>
    <property type="molecule type" value="Genomic_DNA"/>
</dbReference>